<dbReference type="Proteomes" id="UP000009168">
    <property type="component" value="Unassembled WGS sequence"/>
</dbReference>
<protein>
    <submittedName>
        <fullName evidence="1">Uncharacterized protein</fullName>
    </submittedName>
</protein>
<sequence>MVNGYINPKENNKCQLVQHFQRKSFNIQELFPIDLHMQRDMSILTRDEQQKNIYLDNRTSPVTIIIQTNYIINRLNQSQEITQSLQIQSKLVQVTQAGSPPNLNKLPNISGIQLITFIEDENIWKQ</sequence>
<evidence type="ECO:0000313" key="2">
    <source>
        <dbReference type="Proteomes" id="UP000009168"/>
    </source>
</evidence>
<gene>
    <name evidence="1" type="ORF">TTHERM_000985227</name>
</gene>
<dbReference type="AlphaFoldDB" id="W7XD64"/>
<accession>W7XD64</accession>
<reference evidence="2" key="1">
    <citation type="journal article" date="2006" name="PLoS Biol.">
        <title>Macronuclear genome sequence of the ciliate Tetrahymena thermophila, a model eukaryote.</title>
        <authorList>
            <person name="Eisen J.A."/>
            <person name="Coyne R.S."/>
            <person name="Wu M."/>
            <person name="Wu D."/>
            <person name="Thiagarajan M."/>
            <person name="Wortman J.R."/>
            <person name="Badger J.H."/>
            <person name="Ren Q."/>
            <person name="Amedeo P."/>
            <person name="Jones K.M."/>
            <person name="Tallon L.J."/>
            <person name="Delcher A.L."/>
            <person name="Salzberg S.L."/>
            <person name="Silva J.C."/>
            <person name="Haas B.J."/>
            <person name="Majoros W.H."/>
            <person name="Farzad M."/>
            <person name="Carlton J.M."/>
            <person name="Smith R.K. Jr."/>
            <person name="Garg J."/>
            <person name="Pearlman R.E."/>
            <person name="Karrer K.M."/>
            <person name="Sun L."/>
            <person name="Manning G."/>
            <person name="Elde N.C."/>
            <person name="Turkewitz A.P."/>
            <person name="Asai D.J."/>
            <person name="Wilkes D.E."/>
            <person name="Wang Y."/>
            <person name="Cai H."/>
            <person name="Collins K."/>
            <person name="Stewart B.A."/>
            <person name="Lee S.R."/>
            <person name="Wilamowska K."/>
            <person name="Weinberg Z."/>
            <person name="Ruzzo W.L."/>
            <person name="Wloga D."/>
            <person name="Gaertig J."/>
            <person name="Frankel J."/>
            <person name="Tsao C.-C."/>
            <person name="Gorovsky M.A."/>
            <person name="Keeling P.J."/>
            <person name="Waller R.F."/>
            <person name="Patron N.J."/>
            <person name="Cherry J.M."/>
            <person name="Stover N.A."/>
            <person name="Krieger C.J."/>
            <person name="del Toro C."/>
            <person name="Ryder H.F."/>
            <person name="Williamson S.C."/>
            <person name="Barbeau R.A."/>
            <person name="Hamilton E.P."/>
            <person name="Orias E."/>
        </authorList>
    </citation>
    <scope>NUCLEOTIDE SEQUENCE [LARGE SCALE GENOMIC DNA]</scope>
    <source>
        <strain evidence="2">SB210</strain>
    </source>
</reference>
<dbReference type="InParanoid" id="W7XD64"/>
<proteinExistence type="predicted"/>
<dbReference type="GeneID" id="24441296"/>
<keyword evidence="2" id="KW-1185">Reference proteome</keyword>
<organism evidence="1 2">
    <name type="scientific">Tetrahymena thermophila (strain SB210)</name>
    <dbReference type="NCBI Taxonomy" id="312017"/>
    <lineage>
        <taxon>Eukaryota</taxon>
        <taxon>Sar</taxon>
        <taxon>Alveolata</taxon>
        <taxon>Ciliophora</taxon>
        <taxon>Intramacronucleata</taxon>
        <taxon>Oligohymenophorea</taxon>
        <taxon>Hymenostomatida</taxon>
        <taxon>Tetrahymenina</taxon>
        <taxon>Tetrahymenidae</taxon>
        <taxon>Tetrahymena</taxon>
    </lineage>
</organism>
<dbReference type="EMBL" id="GG662768">
    <property type="protein sequence ID" value="EWS75437.1"/>
    <property type="molecule type" value="Genomic_DNA"/>
</dbReference>
<name>W7XD64_TETTS</name>
<evidence type="ECO:0000313" key="1">
    <source>
        <dbReference type="EMBL" id="EWS75437.1"/>
    </source>
</evidence>
<dbReference type="RefSeq" id="XP_012652022.1">
    <property type="nucleotide sequence ID" value="XM_012796568.1"/>
</dbReference>
<dbReference type="KEGG" id="tet:TTHERM_000985227"/>